<feature type="transmembrane region" description="Helical" evidence="7">
    <location>
        <begin position="99"/>
        <end position="117"/>
    </location>
</feature>
<dbReference type="AlphaFoldDB" id="A0A3M6Q590"/>
<sequence>MTWLSSLWVPLQFDFVQQGMVMAALVALPMALLSCLLVLKGWALLGDAIAHGVFPGVVLAYLLGWPVLPGAFAAGMACALLSGYLQANSRIRQDTLMGVVFSGMFALGLLLHSWVRASVHLDHLLFGDLLGAGWGEVAEVALLAGAITLWMALQWRDLMLHAFDATQARAVGLRVRLLHYGLLAAVSLAVVAALKAVGVVLAVALLIAPGATALLWVRRFGPMLLLASALAVTCAVLGVYVSFMLDSAPAATIVLVMSAAFVFSLLWQAVVAHMRRA</sequence>
<dbReference type="PANTHER" id="PTHR30477:SF24">
    <property type="entry name" value="IRON TRANSPORT SYSTEM MEMBRANE PROTEIN HI_0359-RELATED"/>
    <property type="match status" value="1"/>
</dbReference>
<keyword evidence="9" id="KW-1185">Reference proteome</keyword>
<dbReference type="FunFam" id="1.10.3470.10:FF:000003">
    <property type="entry name" value="Iron ABC transporter permease SitD"/>
    <property type="match status" value="1"/>
</dbReference>
<comment type="caution">
    <text evidence="8">The sequence shown here is derived from an EMBL/GenBank/DDBJ whole genome shotgun (WGS) entry which is preliminary data.</text>
</comment>
<evidence type="ECO:0000256" key="6">
    <source>
        <dbReference type="RuleBase" id="RU003943"/>
    </source>
</evidence>
<evidence type="ECO:0000313" key="9">
    <source>
        <dbReference type="Proteomes" id="UP000267035"/>
    </source>
</evidence>
<dbReference type="Pfam" id="PF00950">
    <property type="entry name" value="ABC-3"/>
    <property type="match status" value="1"/>
</dbReference>
<evidence type="ECO:0000256" key="5">
    <source>
        <dbReference type="ARBA" id="ARBA00023136"/>
    </source>
</evidence>
<keyword evidence="3 6" id="KW-0812">Transmembrane</keyword>
<organism evidence="8 9">
    <name type="scientific">Allofranklinella schreckenbergeri</name>
    <dbReference type="NCBI Taxonomy" id="1076744"/>
    <lineage>
        <taxon>Bacteria</taxon>
        <taxon>Pseudomonadati</taxon>
        <taxon>Pseudomonadota</taxon>
        <taxon>Betaproteobacteria</taxon>
        <taxon>Burkholderiales</taxon>
        <taxon>Comamonadaceae</taxon>
        <taxon>Allofranklinella</taxon>
    </lineage>
</organism>
<feature type="transmembrane region" description="Helical" evidence="7">
    <location>
        <begin position="70"/>
        <end position="87"/>
    </location>
</feature>
<keyword evidence="6" id="KW-0813">Transport</keyword>
<evidence type="ECO:0000256" key="1">
    <source>
        <dbReference type="ARBA" id="ARBA00004141"/>
    </source>
</evidence>
<gene>
    <name evidence="8" type="ORF">EBQ25_10095</name>
</gene>
<dbReference type="GO" id="GO:0010043">
    <property type="term" value="P:response to zinc ion"/>
    <property type="evidence" value="ECO:0007669"/>
    <property type="project" value="TreeGrafter"/>
</dbReference>
<dbReference type="GO" id="GO:0043190">
    <property type="term" value="C:ATP-binding cassette (ABC) transporter complex"/>
    <property type="evidence" value="ECO:0007669"/>
    <property type="project" value="InterPro"/>
</dbReference>
<evidence type="ECO:0000256" key="7">
    <source>
        <dbReference type="SAM" id="Phobius"/>
    </source>
</evidence>
<feature type="transmembrane region" description="Helical" evidence="7">
    <location>
        <begin position="251"/>
        <end position="272"/>
    </location>
</feature>
<keyword evidence="5 7" id="KW-0472">Membrane</keyword>
<comment type="subcellular location">
    <subcellularLocation>
        <location evidence="6">Cell membrane</location>
        <topology evidence="6">Multi-pass membrane protein</topology>
    </subcellularLocation>
    <subcellularLocation>
        <location evidence="1">Membrane</location>
        <topology evidence="1">Multi-pass membrane protein</topology>
    </subcellularLocation>
</comment>
<name>A0A3M6Q590_9BURK</name>
<accession>A0A3M6Q590</accession>
<feature type="transmembrane region" description="Helical" evidence="7">
    <location>
        <begin position="177"/>
        <end position="194"/>
    </location>
</feature>
<feature type="transmembrane region" description="Helical" evidence="7">
    <location>
        <begin position="137"/>
        <end position="156"/>
    </location>
</feature>
<evidence type="ECO:0000256" key="2">
    <source>
        <dbReference type="ARBA" id="ARBA00008034"/>
    </source>
</evidence>
<dbReference type="InterPro" id="IPR001626">
    <property type="entry name" value="ABC_TroCD"/>
</dbReference>
<dbReference type="Gene3D" id="1.10.3470.10">
    <property type="entry name" value="ABC transporter involved in vitamin B12 uptake, BtuC"/>
    <property type="match status" value="1"/>
</dbReference>
<reference evidence="8 9" key="1">
    <citation type="submission" date="2018-10" db="EMBL/GenBank/DDBJ databases">
        <title>Comamonadaceae CDC group NO-1 genome sequencing and assembly.</title>
        <authorList>
            <person name="Bernier A.-M."/>
            <person name="Bernard K."/>
        </authorList>
    </citation>
    <scope>NUCLEOTIDE SEQUENCE [LARGE SCALE GENOMIC DNA]</scope>
    <source>
        <strain evidence="8 9">NML161473</strain>
    </source>
</reference>
<feature type="transmembrane region" description="Helical" evidence="7">
    <location>
        <begin position="224"/>
        <end position="245"/>
    </location>
</feature>
<protein>
    <submittedName>
        <fullName evidence="8">Metal ABC transporter permease</fullName>
    </submittedName>
</protein>
<evidence type="ECO:0000256" key="3">
    <source>
        <dbReference type="ARBA" id="ARBA00022692"/>
    </source>
</evidence>
<dbReference type="Proteomes" id="UP000267035">
    <property type="component" value="Unassembled WGS sequence"/>
</dbReference>
<dbReference type="InterPro" id="IPR037294">
    <property type="entry name" value="ABC_BtuC-like"/>
</dbReference>
<dbReference type="PANTHER" id="PTHR30477">
    <property type="entry name" value="ABC-TRANSPORTER METAL-BINDING PROTEIN"/>
    <property type="match status" value="1"/>
</dbReference>
<feature type="transmembrane region" description="Helical" evidence="7">
    <location>
        <begin position="200"/>
        <end position="217"/>
    </location>
</feature>
<comment type="similarity">
    <text evidence="2 6">Belongs to the ABC-3 integral membrane protein family.</text>
</comment>
<dbReference type="CDD" id="cd06550">
    <property type="entry name" value="TM_ABC_iron-siderophores_like"/>
    <property type="match status" value="1"/>
</dbReference>
<dbReference type="GO" id="GO:0055085">
    <property type="term" value="P:transmembrane transport"/>
    <property type="evidence" value="ECO:0007669"/>
    <property type="project" value="InterPro"/>
</dbReference>
<evidence type="ECO:0000313" key="8">
    <source>
        <dbReference type="EMBL" id="RMW97548.1"/>
    </source>
</evidence>
<dbReference type="GO" id="GO:0071281">
    <property type="term" value="P:cellular response to iron ion"/>
    <property type="evidence" value="ECO:0007669"/>
    <property type="project" value="UniProtKB-ARBA"/>
</dbReference>
<feature type="transmembrane region" description="Helical" evidence="7">
    <location>
        <begin position="20"/>
        <end position="39"/>
    </location>
</feature>
<dbReference type="SUPFAM" id="SSF81345">
    <property type="entry name" value="ABC transporter involved in vitamin B12 uptake, BtuC"/>
    <property type="match status" value="1"/>
</dbReference>
<dbReference type="EMBL" id="RDQL01000015">
    <property type="protein sequence ID" value="RMW97548.1"/>
    <property type="molecule type" value="Genomic_DNA"/>
</dbReference>
<evidence type="ECO:0000256" key="4">
    <source>
        <dbReference type="ARBA" id="ARBA00022989"/>
    </source>
</evidence>
<keyword evidence="4 7" id="KW-1133">Transmembrane helix</keyword>
<proteinExistence type="inferred from homology"/>